<reference evidence="1" key="1">
    <citation type="submission" date="2023-03" db="UniProtKB">
        <authorList>
            <consortium name="EnsemblPlants"/>
        </authorList>
    </citation>
    <scope>IDENTIFICATION</scope>
</reference>
<organism evidence="1">
    <name type="scientific">Cucumis melo</name>
    <name type="common">Muskmelon</name>
    <dbReference type="NCBI Taxonomy" id="3656"/>
    <lineage>
        <taxon>Eukaryota</taxon>
        <taxon>Viridiplantae</taxon>
        <taxon>Streptophyta</taxon>
        <taxon>Embryophyta</taxon>
        <taxon>Tracheophyta</taxon>
        <taxon>Spermatophyta</taxon>
        <taxon>Magnoliopsida</taxon>
        <taxon>eudicotyledons</taxon>
        <taxon>Gunneridae</taxon>
        <taxon>Pentapetalae</taxon>
        <taxon>rosids</taxon>
        <taxon>fabids</taxon>
        <taxon>Cucurbitales</taxon>
        <taxon>Cucurbitaceae</taxon>
        <taxon>Benincaseae</taxon>
        <taxon>Cucumis</taxon>
    </lineage>
</organism>
<protein>
    <submittedName>
        <fullName evidence="1">Uncharacterized protein</fullName>
    </submittedName>
</protein>
<dbReference type="EnsemblPlants" id="MELO3C033975.2.1">
    <property type="protein sequence ID" value="MELO3C033975.2.1"/>
    <property type="gene ID" value="MELO3C033975.2"/>
</dbReference>
<dbReference type="Gramene" id="MELO3C033975.2.1">
    <property type="protein sequence ID" value="MELO3C033975.2.1"/>
    <property type="gene ID" value="MELO3C033975.2"/>
</dbReference>
<name>A0A9I9EHW0_CUCME</name>
<dbReference type="AlphaFoldDB" id="A0A9I9EHW0"/>
<accession>A0A9I9EHW0</accession>
<sequence length="67" mass="8025">MKGIGRRSLLSYVGPRRLLRRNLAFEEFELIPTAFRPFFLLLSHLSNNLTNERAIQEFKLKKTFNWE</sequence>
<proteinExistence type="predicted"/>
<evidence type="ECO:0000313" key="1">
    <source>
        <dbReference type="EnsemblPlants" id="MELO3C033975.2.1"/>
    </source>
</evidence>